<dbReference type="STRING" id="658057.SAMN04488032_108197"/>
<gene>
    <name evidence="1" type="ORF">PAM7971_01110</name>
</gene>
<dbReference type="RefSeq" id="WP_085848015.1">
    <property type="nucleotide sequence ID" value="NZ_FNZV01000008.1"/>
</dbReference>
<evidence type="ECO:0008006" key="3">
    <source>
        <dbReference type="Google" id="ProtNLM"/>
    </source>
</evidence>
<evidence type="ECO:0000313" key="2">
    <source>
        <dbReference type="Proteomes" id="UP000193307"/>
    </source>
</evidence>
<dbReference type="EMBL" id="FWFW01000003">
    <property type="protein sequence ID" value="SLN29848.1"/>
    <property type="molecule type" value="Genomic_DNA"/>
</dbReference>
<dbReference type="SUPFAM" id="SSF52540">
    <property type="entry name" value="P-loop containing nucleoside triphosphate hydrolases"/>
    <property type="match status" value="1"/>
</dbReference>
<reference evidence="1 2" key="1">
    <citation type="submission" date="2017-03" db="EMBL/GenBank/DDBJ databases">
        <authorList>
            <person name="Afonso C.L."/>
            <person name="Miller P.J."/>
            <person name="Scott M.A."/>
            <person name="Spackman E."/>
            <person name="Goraichik I."/>
            <person name="Dimitrov K.M."/>
            <person name="Suarez D.L."/>
            <person name="Swayne D.E."/>
        </authorList>
    </citation>
    <scope>NUCLEOTIDE SEQUENCE [LARGE SCALE GENOMIC DNA]</scope>
    <source>
        <strain evidence="1 2">CECT 7971</strain>
    </source>
</reference>
<dbReference type="InterPro" id="IPR027417">
    <property type="entry name" value="P-loop_NTPase"/>
</dbReference>
<sequence>MGRLILHIGTHKTGTTSIQRGLSRNREVLKENGIWYPNYDLINKRGHYAHIGIANAFSGAHPDLTRKDAVNFFAHVAEKSKNYDTTIISAESFFRHVSMGADGQPQKIPGLAENYWPKRIDYIREVRDHFPVDDIEIAMVVRRQIEYGQSLYQEHIKTSGYRGDFSEFRNCFWHRFDYLRQARAWAQVFGKLHVLRFEDLIKADNILDEFGTGIDVALSGLSSVPVENASLSPDLVVWKRMMNGRVDAKTLRKDIEKLGSSTALREFFKSMPKRSLFQDKEDALDFYAQYVDANELLKYEFMPKEAQNAPMFKEEFNDDLAFGDSLHPQFLNQLTKFLLSAGQNG</sequence>
<name>A0A1Y5S0Y0_9RHOB</name>
<dbReference type="Gene3D" id="3.40.50.300">
    <property type="entry name" value="P-loop containing nucleotide triphosphate hydrolases"/>
    <property type="match status" value="1"/>
</dbReference>
<accession>A0A1Y5S0Y0</accession>
<proteinExistence type="predicted"/>
<evidence type="ECO:0000313" key="1">
    <source>
        <dbReference type="EMBL" id="SLN29848.1"/>
    </source>
</evidence>
<keyword evidence="2" id="KW-1185">Reference proteome</keyword>
<dbReference type="AlphaFoldDB" id="A0A1Y5S0Y0"/>
<protein>
    <recommendedName>
        <fullName evidence="3">Sulfotransferase family protein</fullName>
    </recommendedName>
</protein>
<organism evidence="1 2">
    <name type="scientific">Pacificibacter marinus</name>
    <dbReference type="NCBI Taxonomy" id="658057"/>
    <lineage>
        <taxon>Bacteria</taxon>
        <taxon>Pseudomonadati</taxon>
        <taxon>Pseudomonadota</taxon>
        <taxon>Alphaproteobacteria</taxon>
        <taxon>Rhodobacterales</taxon>
        <taxon>Roseobacteraceae</taxon>
        <taxon>Pacificibacter</taxon>
    </lineage>
</organism>
<dbReference type="OrthoDB" id="547419at2"/>
<dbReference type="Proteomes" id="UP000193307">
    <property type="component" value="Unassembled WGS sequence"/>
</dbReference>